<sequence length="294" mass="34147">MLDQYQNQLTRMLEAEQYGEAKELLRFLLQCQGEEKRHYDEWGNLLTWLEVAFPFDEAENSGEGSHELEDEEMEASFRREALVPEQYDETYVQQVLYIIQHHPVADQQILALERATHLKYPGVDETIVSWLTTNELHPALQFKALQCLRRRGLTGPLQLERLGELVELDIEQTPLAMDDFPQVVARVVERVELVTEVIDVTMPHFAKELWKDCLQCLYGTSAYDRMLKDDDETVDCFAAALHQVLELSLYGRVNDDDVRDTYGITDTLRFRYEQACRSLRQVALLRENGNGDES</sequence>
<dbReference type="KEGG" id="pbk:Back11_05320"/>
<evidence type="ECO:0000313" key="1">
    <source>
        <dbReference type="EMBL" id="BBH19187.1"/>
    </source>
</evidence>
<accession>A0A3G9IJK7</accession>
<dbReference type="RefSeq" id="WP_125653572.1">
    <property type="nucleotide sequence ID" value="NZ_AP019308.1"/>
</dbReference>
<dbReference type="Proteomes" id="UP000275368">
    <property type="component" value="Chromosome"/>
</dbReference>
<organism evidence="1 2">
    <name type="scientific">Paenibacillus baekrokdamisoli</name>
    <dbReference type="NCBI Taxonomy" id="1712516"/>
    <lineage>
        <taxon>Bacteria</taxon>
        <taxon>Bacillati</taxon>
        <taxon>Bacillota</taxon>
        <taxon>Bacilli</taxon>
        <taxon>Bacillales</taxon>
        <taxon>Paenibacillaceae</taxon>
        <taxon>Paenibacillus</taxon>
    </lineage>
</organism>
<dbReference type="AlphaFoldDB" id="A0A3G9IJK7"/>
<evidence type="ECO:0000313" key="2">
    <source>
        <dbReference type="Proteomes" id="UP000275368"/>
    </source>
</evidence>
<name>A0A3G9IJK7_9BACL</name>
<protein>
    <submittedName>
        <fullName evidence="1">Uncharacterized protein</fullName>
    </submittedName>
</protein>
<dbReference type="OrthoDB" id="2677436at2"/>
<proteinExistence type="predicted"/>
<keyword evidence="2" id="KW-1185">Reference proteome</keyword>
<gene>
    <name evidence="1" type="ORF">Back11_05320</name>
</gene>
<dbReference type="EMBL" id="AP019308">
    <property type="protein sequence ID" value="BBH19187.1"/>
    <property type="molecule type" value="Genomic_DNA"/>
</dbReference>
<reference evidence="1 2" key="1">
    <citation type="submission" date="2018-11" db="EMBL/GenBank/DDBJ databases">
        <title>Complete genome sequence of Paenibacillus baekrokdamisoli strain KCTC 33723.</title>
        <authorList>
            <person name="Kang S.W."/>
            <person name="Lee K.C."/>
            <person name="Kim K.K."/>
            <person name="Kim J.S."/>
            <person name="Kim D.S."/>
            <person name="Ko S.H."/>
            <person name="Yang S.H."/>
            <person name="Lee J.S."/>
        </authorList>
    </citation>
    <scope>NUCLEOTIDE SEQUENCE [LARGE SCALE GENOMIC DNA]</scope>
    <source>
        <strain evidence="1 2">KCTC 33723</strain>
    </source>
</reference>